<accession>T2JZ37</accession>
<protein>
    <submittedName>
        <fullName evidence="1">Uncharacterized protein</fullName>
    </submittedName>
</protein>
<reference evidence="1 2" key="1">
    <citation type="submission" date="2013-01" db="EMBL/GenBank/DDBJ databases">
        <authorList>
            <person name="Bench S."/>
        </authorList>
    </citation>
    <scope>NUCLEOTIDE SEQUENCE [LARGE SCALE GENOMIC DNA]</scope>
    <source>
        <strain evidence="1 2">WH 0402</strain>
    </source>
</reference>
<proteinExistence type="predicted"/>
<name>T2JZ37_CROWT</name>
<reference evidence="1 2" key="2">
    <citation type="submission" date="2013-09" db="EMBL/GenBank/DDBJ databases">
        <title>Whole genome comparison of six Crocosphaera watsonii strains with differing phenotypes.</title>
        <authorList>
            <person name="Bench S.R."/>
            <person name="Heller P."/>
            <person name="Frank I."/>
            <person name="Arciniega M."/>
            <person name="Shilova I.N."/>
            <person name="Zehr J.P."/>
        </authorList>
    </citation>
    <scope>NUCLEOTIDE SEQUENCE [LARGE SCALE GENOMIC DNA]</scope>
    <source>
        <strain evidence="1 2">WH 0402</strain>
    </source>
</reference>
<gene>
    <name evidence="1" type="ORF">CWATWH0402_1266</name>
</gene>
<evidence type="ECO:0000313" key="1">
    <source>
        <dbReference type="EMBL" id="CCQ69872.1"/>
    </source>
</evidence>
<sequence>MWTQKPKQAILPLSTWVIPSQDGKLSVISDQYPFFRA</sequence>
<dbReference type="Proteomes" id="UP000018130">
    <property type="component" value="Unassembled WGS sequence"/>
</dbReference>
<dbReference type="EMBL" id="CAQN01001045">
    <property type="protein sequence ID" value="CCQ69872.1"/>
    <property type="molecule type" value="Genomic_DNA"/>
</dbReference>
<organism evidence="1 2">
    <name type="scientific">Crocosphaera watsonii WH 0402</name>
    <dbReference type="NCBI Taxonomy" id="1284629"/>
    <lineage>
        <taxon>Bacteria</taxon>
        <taxon>Bacillati</taxon>
        <taxon>Cyanobacteriota</taxon>
        <taxon>Cyanophyceae</taxon>
        <taxon>Oscillatoriophycideae</taxon>
        <taxon>Chroococcales</taxon>
        <taxon>Aphanothecaceae</taxon>
        <taxon>Crocosphaera</taxon>
    </lineage>
</organism>
<dbReference type="AlphaFoldDB" id="T2JZ37"/>
<comment type="caution">
    <text evidence="1">The sequence shown here is derived from an EMBL/GenBank/DDBJ whole genome shotgun (WGS) entry which is preliminary data.</text>
</comment>
<evidence type="ECO:0000313" key="2">
    <source>
        <dbReference type="Proteomes" id="UP000018130"/>
    </source>
</evidence>